<name>A0A371CNJ4_9APHY</name>
<feature type="compositionally biased region" description="Basic and acidic residues" evidence="1">
    <location>
        <begin position="219"/>
        <end position="234"/>
    </location>
</feature>
<keyword evidence="3" id="KW-1185">Reference proteome</keyword>
<proteinExistence type="predicted"/>
<feature type="compositionally biased region" description="Basic and acidic residues" evidence="1">
    <location>
        <begin position="256"/>
        <end position="267"/>
    </location>
</feature>
<evidence type="ECO:0000313" key="3">
    <source>
        <dbReference type="Proteomes" id="UP000256964"/>
    </source>
</evidence>
<evidence type="ECO:0000313" key="2">
    <source>
        <dbReference type="EMBL" id="RDX41854.1"/>
    </source>
</evidence>
<feature type="compositionally biased region" description="Low complexity" evidence="1">
    <location>
        <begin position="163"/>
        <end position="176"/>
    </location>
</feature>
<feature type="compositionally biased region" description="Polar residues" evidence="1">
    <location>
        <begin position="296"/>
        <end position="306"/>
    </location>
</feature>
<evidence type="ECO:0000256" key="1">
    <source>
        <dbReference type="SAM" id="MobiDB-lite"/>
    </source>
</evidence>
<dbReference type="Proteomes" id="UP000256964">
    <property type="component" value="Unassembled WGS sequence"/>
</dbReference>
<gene>
    <name evidence="2" type="ORF">OH76DRAFT_179380</name>
</gene>
<dbReference type="AlphaFoldDB" id="A0A371CNJ4"/>
<feature type="compositionally biased region" description="Polar residues" evidence="1">
    <location>
        <begin position="178"/>
        <end position="193"/>
    </location>
</feature>
<dbReference type="EMBL" id="KZ857500">
    <property type="protein sequence ID" value="RDX41854.1"/>
    <property type="molecule type" value="Genomic_DNA"/>
</dbReference>
<feature type="region of interest" description="Disordered" evidence="1">
    <location>
        <begin position="157"/>
        <end position="318"/>
    </location>
</feature>
<protein>
    <submittedName>
        <fullName evidence="2">Uncharacterized protein</fullName>
    </submittedName>
</protein>
<organism evidence="2 3">
    <name type="scientific">Lentinus brumalis</name>
    <dbReference type="NCBI Taxonomy" id="2498619"/>
    <lineage>
        <taxon>Eukaryota</taxon>
        <taxon>Fungi</taxon>
        <taxon>Dikarya</taxon>
        <taxon>Basidiomycota</taxon>
        <taxon>Agaricomycotina</taxon>
        <taxon>Agaricomycetes</taxon>
        <taxon>Polyporales</taxon>
        <taxon>Polyporaceae</taxon>
        <taxon>Lentinus</taxon>
    </lineage>
</organism>
<feature type="compositionally biased region" description="Basic residues" evidence="1">
    <location>
        <begin position="199"/>
        <end position="215"/>
    </location>
</feature>
<accession>A0A371CNJ4</accession>
<sequence length="318" mass="35295">MQLSLYADTLHVPQSVVGPTPDRARRIHPVTLGLHLRPRDRSGALERASAFCHALTSVGQTHPFTSAPSNMSSRVARFVQNRASIPMMVYRLYWDADTVTNSCRQPARPLCHRPTPRLRNPIRIFCTVRTPYHCDSTDYSLLTSSFDAQRRRPCARPGLASLYTPTPTRARTYAPRGTSASRTPRPPESSSIPATALNRTRRAAGRRKHRAHGRVGRGTYHDDPAPSDEPRNVEDSATAQESRADDELDEEDSDCRDDGTGRTEDGGGRTASQSWREPVVPIDLRPVLIVSLPGPTESSHVGQQNDVPPDWDQPRSAR</sequence>
<reference evidence="2 3" key="1">
    <citation type="journal article" date="2018" name="Biotechnol. Biofuels">
        <title>Integrative visual omics of the white-rot fungus Polyporus brumalis exposes the biotechnological potential of its oxidative enzymes for delignifying raw plant biomass.</title>
        <authorList>
            <person name="Miyauchi S."/>
            <person name="Rancon A."/>
            <person name="Drula E."/>
            <person name="Hage H."/>
            <person name="Chaduli D."/>
            <person name="Favel A."/>
            <person name="Grisel S."/>
            <person name="Henrissat B."/>
            <person name="Herpoel-Gimbert I."/>
            <person name="Ruiz-Duenas F.J."/>
            <person name="Chevret D."/>
            <person name="Hainaut M."/>
            <person name="Lin J."/>
            <person name="Wang M."/>
            <person name="Pangilinan J."/>
            <person name="Lipzen A."/>
            <person name="Lesage-Meessen L."/>
            <person name="Navarro D."/>
            <person name="Riley R."/>
            <person name="Grigoriev I.V."/>
            <person name="Zhou S."/>
            <person name="Raouche S."/>
            <person name="Rosso M.N."/>
        </authorList>
    </citation>
    <scope>NUCLEOTIDE SEQUENCE [LARGE SCALE GENOMIC DNA]</scope>
    <source>
        <strain evidence="2 3">BRFM 1820</strain>
    </source>
</reference>
<feature type="compositionally biased region" description="Acidic residues" evidence="1">
    <location>
        <begin position="244"/>
        <end position="255"/>
    </location>
</feature>